<sequence>MTAVAAGRRVTPTARLVLPASADRADWLAARRRGIGSSDVPDVMEVGYKTPLHVFYNKTGALAEEDLGEPALWGTLHEETIAREWARRNRSVVRRVGLIAHDEHPWMMCTLDRQVAECPLSRDVRERCALEVKHRNAWAASRWKRAVPDDVLAQTLWQIATSGYDHIHTAVLIGGSDYRQNVIRRKGNEQLIADIATVCGQMWDRIQAGRPPAPSGDPERLIELWDRLHPNREGSVDLAATDAHEQLLAYEDARLREKAAKKEKEAAKAELIRLLGDAAMASFGNDYVYGLKPTSKANADLDRLAEEFPEAYAECVSETHSTRLDIAREYRLTESLT</sequence>
<dbReference type="InterPro" id="IPR019080">
    <property type="entry name" value="YqaJ_viral_recombinase"/>
</dbReference>
<dbReference type="Proteomes" id="UP000619788">
    <property type="component" value="Unassembled WGS sequence"/>
</dbReference>
<evidence type="ECO:0000259" key="2">
    <source>
        <dbReference type="Pfam" id="PF09588"/>
    </source>
</evidence>
<dbReference type="InterPro" id="IPR011604">
    <property type="entry name" value="PDDEXK-like_dom_sf"/>
</dbReference>
<keyword evidence="1" id="KW-0175">Coiled coil</keyword>
<protein>
    <recommendedName>
        <fullName evidence="2">YqaJ viral recombinase domain-containing protein</fullName>
    </recommendedName>
</protein>
<dbReference type="EMBL" id="BOOJ01000023">
    <property type="protein sequence ID" value="GIH91989.1"/>
    <property type="molecule type" value="Genomic_DNA"/>
</dbReference>
<reference evidence="3 4" key="1">
    <citation type="submission" date="2021-01" db="EMBL/GenBank/DDBJ databases">
        <title>Whole genome shotgun sequence of Planobispora siamensis NBRC 107568.</title>
        <authorList>
            <person name="Komaki H."/>
            <person name="Tamura T."/>
        </authorList>
    </citation>
    <scope>NUCLEOTIDE SEQUENCE [LARGE SCALE GENOMIC DNA]</scope>
    <source>
        <strain evidence="3 4">NBRC 107568</strain>
    </source>
</reference>
<dbReference type="NCBIfam" id="TIGR03033">
    <property type="entry name" value="phage_rel_nuc"/>
    <property type="match status" value="1"/>
</dbReference>
<gene>
    <name evidence="3" type="ORF">Psi01_26190</name>
</gene>
<dbReference type="Gene3D" id="3.90.320.10">
    <property type="match status" value="1"/>
</dbReference>
<dbReference type="SUPFAM" id="SSF52980">
    <property type="entry name" value="Restriction endonuclease-like"/>
    <property type="match status" value="1"/>
</dbReference>
<dbReference type="Pfam" id="PF09588">
    <property type="entry name" value="YqaJ"/>
    <property type="match status" value="1"/>
</dbReference>
<name>A0A8J3SH59_9ACTN</name>
<feature type="domain" description="YqaJ viral recombinase" evidence="2">
    <location>
        <begin position="26"/>
        <end position="165"/>
    </location>
</feature>
<evidence type="ECO:0000313" key="3">
    <source>
        <dbReference type="EMBL" id="GIH91989.1"/>
    </source>
</evidence>
<dbReference type="AlphaFoldDB" id="A0A8J3SH59"/>
<feature type="coiled-coil region" evidence="1">
    <location>
        <begin position="250"/>
        <end position="277"/>
    </location>
</feature>
<evidence type="ECO:0000313" key="4">
    <source>
        <dbReference type="Proteomes" id="UP000619788"/>
    </source>
</evidence>
<organism evidence="3 4">
    <name type="scientific">Planobispora siamensis</name>
    <dbReference type="NCBI Taxonomy" id="936338"/>
    <lineage>
        <taxon>Bacteria</taxon>
        <taxon>Bacillati</taxon>
        <taxon>Actinomycetota</taxon>
        <taxon>Actinomycetes</taxon>
        <taxon>Streptosporangiales</taxon>
        <taxon>Streptosporangiaceae</taxon>
        <taxon>Planobispora</taxon>
    </lineage>
</organism>
<comment type="caution">
    <text evidence="3">The sequence shown here is derived from an EMBL/GenBank/DDBJ whole genome shotgun (WGS) entry which is preliminary data.</text>
</comment>
<proteinExistence type="predicted"/>
<accession>A0A8J3SH59</accession>
<dbReference type="InterPro" id="IPR011335">
    <property type="entry name" value="Restrct_endonuc-II-like"/>
</dbReference>
<evidence type="ECO:0000256" key="1">
    <source>
        <dbReference type="SAM" id="Coils"/>
    </source>
</evidence>
<keyword evidence="4" id="KW-1185">Reference proteome</keyword>
<dbReference type="InterPro" id="IPR017482">
    <property type="entry name" value="Lambda-type_endonuclease"/>
</dbReference>
<dbReference type="RefSeq" id="WP_204064235.1">
    <property type="nucleotide sequence ID" value="NZ_BOOJ01000023.1"/>
</dbReference>